<dbReference type="EMBL" id="CH916370">
    <property type="protein sequence ID" value="EDV99718.1"/>
    <property type="molecule type" value="Genomic_DNA"/>
</dbReference>
<evidence type="ECO:0000313" key="1">
    <source>
        <dbReference type="EMBL" id="EDV99718.1"/>
    </source>
</evidence>
<keyword evidence="2" id="KW-1185">Reference proteome</keyword>
<gene>
    <name evidence="1" type="primary">Dgri\GH12486</name>
    <name evidence="1" type="ORF">Dgri_GH12486</name>
</gene>
<accession>B4JJG6</accession>
<reference evidence="1 2" key="1">
    <citation type="journal article" date="2007" name="Nature">
        <title>Evolution of genes and genomes on the Drosophila phylogeny.</title>
        <authorList>
            <consortium name="Drosophila 12 Genomes Consortium"/>
            <person name="Clark A.G."/>
            <person name="Eisen M.B."/>
            <person name="Smith D.R."/>
            <person name="Bergman C.M."/>
            <person name="Oliver B."/>
            <person name="Markow T.A."/>
            <person name="Kaufman T.C."/>
            <person name="Kellis M."/>
            <person name="Gelbart W."/>
            <person name="Iyer V.N."/>
            <person name="Pollard D.A."/>
            <person name="Sackton T.B."/>
            <person name="Larracuente A.M."/>
            <person name="Singh N.D."/>
            <person name="Abad J.P."/>
            <person name="Abt D.N."/>
            <person name="Adryan B."/>
            <person name="Aguade M."/>
            <person name="Akashi H."/>
            <person name="Anderson W.W."/>
            <person name="Aquadro C.F."/>
            <person name="Ardell D.H."/>
            <person name="Arguello R."/>
            <person name="Artieri C.G."/>
            <person name="Barbash D.A."/>
            <person name="Barker D."/>
            <person name="Barsanti P."/>
            <person name="Batterham P."/>
            <person name="Batzoglou S."/>
            <person name="Begun D."/>
            <person name="Bhutkar A."/>
            <person name="Blanco E."/>
            <person name="Bosak S.A."/>
            <person name="Bradley R.K."/>
            <person name="Brand A.D."/>
            <person name="Brent M.R."/>
            <person name="Brooks A.N."/>
            <person name="Brown R.H."/>
            <person name="Butlin R.K."/>
            <person name="Caggese C."/>
            <person name="Calvi B.R."/>
            <person name="Bernardo de Carvalho A."/>
            <person name="Caspi A."/>
            <person name="Castrezana S."/>
            <person name="Celniker S.E."/>
            <person name="Chang J.L."/>
            <person name="Chapple C."/>
            <person name="Chatterji S."/>
            <person name="Chinwalla A."/>
            <person name="Civetta A."/>
            <person name="Clifton S.W."/>
            <person name="Comeron J.M."/>
            <person name="Costello J.C."/>
            <person name="Coyne J.A."/>
            <person name="Daub J."/>
            <person name="David R.G."/>
            <person name="Delcher A.L."/>
            <person name="Delehaunty K."/>
            <person name="Do C.B."/>
            <person name="Ebling H."/>
            <person name="Edwards K."/>
            <person name="Eickbush T."/>
            <person name="Evans J.D."/>
            <person name="Filipski A."/>
            <person name="Findeiss S."/>
            <person name="Freyhult E."/>
            <person name="Fulton L."/>
            <person name="Fulton R."/>
            <person name="Garcia A.C."/>
            <person name="Gardiner A."/>
            <person name="Garfield D.A."/>
            <person name="Garvin B.E."/>
            <person name="Gibson G."/>
            <person name="Gilbert D."/>
            <person name="Gnerre S."/>
            <person name="Godfrey J."/>
            <person name="Good R."/>
            <person name="Gotea V."/>
            <person name="Gravely B."/>
            <person name="Greenberg A.J."/>
            <person name="Griffiths-Jones S."/>
            <person name="Gross S."/>
            <person name="Guigo R."/>
            <person name="Gustafson E.A."/>
            <person name="Haerty W."/>
            <person name="Hahn M.W."/>
            <person name="Halligan D.L."/>
            <person name="Halpern A.L."/>
            <person name="Halter G.M."/>
            <person name="Han M.V."/>
            <person name="Heger A."/>
            <person name="Hillier L."/>
            <person name="Hinrichs A.S."/>
            <person name="Holmes I."/>
            <person name="Hoskins R.A."/>
            <person name="Hubisz M.J."/>
            <person name="Hultmark D."/>
            <person name="Huntley M.A."/>
            <person name="Jaffe D.B."/>
            <person name="Jagadeeshan S."/>
            <person name="Jeck W.R."/>
            <person name="Johnson J."/>
            <person name="Jones C.D."/>
            <person name="Jordan W.C."/>
            <person name="Karpen G.H."/>
            <person name="Kataoka E."/>
            <person name="Keightley P.D."/>
            <person name="Kheradpour P."/>
            <person name="Kirkness E.F."/>
            <person name="Koerich L.B."/>
            <person name="Kristiansen K."/>
            <person name="Kudrna D."/>
            <person name="Kulathinal R.J."/>
            <person name="Kumar S."/>
            <person name="Kwok R."/>
            <person name="Lander E."/>
            <person name="Langley C.H."/>
            <person name="Lapoint R."/>
            <person name="Lazzaro B.P."/>
            <person name="Lee S.J."/>
            <person name="Levesque L."/>
            <person name="Li R."/>
            <person name="Lin C.F."/>
            <person name="Lin M.F."/>
            <person name="Lindblad-Toh K."/>
            <person name="Llopart A."/>
            <person name="Long M."/>
            <person name="Low L."/>
            <person name="Lozovsky E."/>
            <person name="Lu J."/>
            <person name="Luo M."/>
            <person name="Machado C.A."/>
            <person name="Makalowski W."/>
            <person name="Marzo M."/>
            <person name="Matsuda M."/>
            <person name="Matzkin L."/>
            <person name="McAllister B."/>
            <person name="McBride C.S."/>
            <person name="McKernan B."/>
            <person name="McKernan K."/>
            <person name="Mendez-Lago M."/>
            <person name="Minx P."/>
            <person name="Mollenhauer M.U."/>
            <person name="Montooth K."/>
            <person name="Mount S.M."/>
            <person name="Mu X."/>
            <person name="Myers E."/>
            <person name="Negre B."/>
            <person name="Newfeld S."/>
            <person name="Nielsen R."/>
            <person name="Noor M.A."/>
            <person name="O'Grady P."/>
            <person name="Pachter L."/>
            <person name="Papaceit M."/>
            <person name="Parisi M.J."/>
            <person name="Parisi M."/>
            <person name="Parts L."/>
            <person name="Pedersen J.S."/>
            <person name="Pesole G."/>
            <person name="Phillippy A.M."/>
            <person name="Ponting C.P."/>
            <person name="Pop M."/>
            <person name="Porcelli D."/>
            <person name="Powell J.R."/>
            <person name="Prohaska S."/>
            <person name="Pruitt K."/>
            <person name="Puig M."/>
            <person name="Quesneville H."/>
            <person name="Ram K.R."/>
            <person name="Rand D."/>
            <person name="Rasmussen M.D."/>
            <person name="Reed L.K."/>
            <person name="Reenan R."/>
            <person name="Reily A."/>
            <person name="Remington K.A."/>
            <person name="Rieger T.T."/>
            <person name="Ritchie M.G."/>
            <person name="Robin C."/>
            <person name="Rogers Y.H."/>
            <person name="Rohde C."/>
            <person name="Rozas J."/>
            <person name="Rubenfield M.J."/>
            <person name="Ruiz A."/>
            <person name="Russo S."/>
            <person name="Salzberg S.L."/>
            <person name="Sanchez-Gracia A."/>
            <person name="Saranga D.J."/>
            <person name="Sato H."/>
            <person name="Schaeffer S.W."/>
            <person name="Schatz M.C."/>
            <person name="Schlenke T."/>
            <person name="Schwartz R."/>
            <person name="Segarra C."/>
            <person name="Singh R.S."/>
            <person name="Sirot L."/>
            <person name="Sirota M."/>
            <person name="Sisneros N.B."/>
            <person name="Smith C.D."/>
            <person name="Smith T.F."/>
            <person name="Spieth J."/>
            <person name="Stage D.E."/>
            <person name="Stark A."/>
            <person name="Stephan W."/>
            <person name="Strausberg R.L."/>
            <person name="Strempel S."/>
            <person name="Sturgill D."/>
            <person name="Sutton G."/>
            <person name="Sutton G.G."/>
            <person name="Tao W."/>
            <person name="Teichmann S."/>
            <person name="Tobari Y.N."/>
            <person name="Tomimura Y."/>
            <person name="Tsolas J.M."/>
            <person name="Valente V.L."/>
            <person name="Venter E."/>
            <person name="Venter J.C."/>
            <person name="Vicario S."/>
            <person name="Vieira F.G."/>
            <person name="Vilella A.J."/>
            <person name="Villasante A."/>
            <person name="Walenz B."/>
            <person name="Wang J."/>
            <person name="Wasserman M."/>
            <person name="Watts T."/>
            <person name="Wilson D."/>
            <person name="Wilson R.K."/>
            <person name="Wing R.A."/>
            <person name="Wolfner M.F."/>
            <person name="Wong A."/>
            <person name="Wong G.K."/>
            <person name="Wu C.I."/>
            <person name="Wu G."/>
            <person name="Yamamoto D."/>
            <person name="Yang H.P."/>
            <person name="Yang S.P."/>
            <person name="Yorke J.A."/>
            <person name="Yoshida K."/>
            <person name="Zdobnov E."/>
            <person name="Zhang P."/>
            <person name="Zhang Y."/>
            <person name="Zimin A.V."/>
            <person name="Baldwin J."/>
            <person name="Abdouelleil A."/>
            <person name="Abdulkadir J."/>
            <person name="Abebe A."/>
            <person name="Abera B."/>
            <person name="Abreu J."/>
            <person name="Acer S.C."/>
            <person name="Aftuck L."/>
            <person name="Alexander A."/>
            <person name="An P."/>
            <person name="Anderson E."/>
            <person name="Anderson S."/>
            <person name="Arachi H."/>
            <person name="Azer M."/>
            <person name="Bachantsang P."/>
            <person name="Barry A."/>
            <person name="Bayul T."/>
            <person name="Berlin A."/>
            <person name="Bessette D."/>
            <person name="Bloom T."/>
            <person name="Blye J."/>
            <person name="Boguslavskiy L."/>
            <person name="Bonnet C."/>
            <person name="Boukhgalter B."/>
            <person name="Bourzgui I."/>
            <person name="Brown A."/>
            <person name="Cahill P."/>
            <person name="Channer S."/>
            <person name="Cheshatsang Y."/>
            <person name="Chuda L."/>
            <person name="Citroen M."/>
            <person name="Collymore A."/>
            <person name="Cooke P."/>
            <person name="Costello M."/>
            <person name="D'Aco K."/>
            <person name="Daza R."/>
            <person name="De Haan G."/>
            <person name="DeGray S."/>
            <person name="DeMaso C."/>
            <person name="Dhargay N."/>
            <person name="Dooley K."/>
            <person name="Dooley E."/>
            <person name="Doricent M."/>
            <person name="Dorje P."/>
            <person name="Dorjee K."/>
            <person name="Dupes A."/>
            <person name="Elong R."/>
            <person name="Falk J."/>
            <person name="Farina A."/>
            <person name="Faro S."/>
            <person name="Ferguson D."/>
            <person name="Fisher S."/>
            <person name="Foley C.D."/>
            <person name="Franke A."/>
            <person name="Friedrich D."/>
            <person name="Gadbois L."/>
            <person name="Gearin G."/>
            <person name="Gearin C.R."/>
            <person name="Giannoukos G."/>
            <person name="Goode T."/>
            <person name="Graham J."/>
            <person name="Grandbois E."/>
            <person name="Grewal S."/>
            <person name="Gyaltsen K."/>
            <person name="Hafez N."/>
            <person name="Hagos B."/>
            <person name="Hall J."/>
            <person name="Henson C."/>
            <person name="Hollinger A."/>
            <person name="Honan T."/>
            <person name="Huard M.D."/>
            <person name="Hughes L."/>
            <person name="Hurhula B."/>
            <person name="Husby M.E."/>
            <person name="Kamat A."/>
            <person name="Kanga B."/>
            <person name="Kashin S."/>
            <person name="Khazanovich D."/>
            <person name="Kisner P."/>
            <person name="Lance K."/>
            <person name="Lara M."/>
            <person name="Lee W."/>
            <person name="Lennon N."/>
            <person name="Letendre F."/>
            <person name="LeVine R."/>
            <person name="Lipovsky A."/>
            <person name="Liu X."/>
            <person name="Liu J."/>
            <person name="Liu S."/>
            <person name="Lokyitsang T."/>
            <person name="Lokyitsang Y."/>
            <person name="Lubonja R."/>
            <person name="Lui A."/>
            <person name="MacDonald P."/>
            <person name="Magnisalis V."/>
            <person name="Maru K."/>
            <person name="Matthews C."/>
            <person name="McCusker W."/>
            <person name="McDonough S."/>
            <person name="Mehta T."/>
            <person name="Meldrim J."/>
            <person name="Meneus L."/>
            <person name="Mihai O."/>
            <person name="Mihalev A."/>
            <person name="Mihova T."/>
            <person name="Mittelman R."/>
            <person name="Mlenga V."/>
            <person name="Montmayeur A."/>
            <person name="Mulrain L."/>
            <person name="Navidi A."/>
            <person name="Naylor J."/>
            <person name="Negash T."/>
            <person name="Nguyen T."/>
            <person name="Nguyen N."/>
            <person name="Nicol R."/>
            <person name="Norbu C."/>
            <person name="Norbu N."/>
            <person name="Novod N."/>
            <person name="O'Neill B."/>
            <person name="Osman S."/>
            <person name="Markiewicz E."/>
            <person name="Oyono O.L."/>
            <person name="Patti C."/>
            <person name="Phunkhang P."/>
            <person name="Pierre F."/>
            <person name="Priest M."/>
            <person name="Raghuraman S."/>
            <person name="Rege F."/>
            <person name="Reyes R."/>
            <person name="Rise C."/>
            <person name="Rogov P."/>
            <person name="Ross K."/>
            <person name="Ryan E."/>
            <person name="Settipalli S."/>
            <person name="Shea T."/>
            <person name="Sherpa N."/>
            <person name="Shi L."/>
            <person name="Shih D."/>
            <person name="Sparrow T."/>
            <person name="Spaulding J."/>
            <person name="Stalker J."/>
            <person name="Stange-Thomann N."/>
            <person name="Stavropoulos S."/>
            <person name="Stone C."/>
            <person name="Strader C."/>
            <person name="Tesfaye S."/>
            <person name="Thomson T."/>
            <person name="Thoulutsang Y."/>
            <person name="Thoulutsang D."/>
            <person name="Topham K."/>
            <person name="Topping I."/>
            <person name="Tsamla T."/>
            <person name="Vassiliev H."/>
            <person name="Vo A."/>
            <person name="Wangchuk T."/>
            <person name="Wangdi T."/>
            <person name="Weiand M."/>
            <person name="Wilkinson J."/>
            <person name="Wilson A."/>
            <person name="Yadav S."/>
            <person name="Young G."/>
            <person name="Yu Q."/>
            <person name="Zembek L."/>
            <person name="Zhong D."/>
            <person name="Zimmer A."/>
            <person name="Zwirko Z."/>
            <person name="Jaffe D.B."/>
            <person name="Alvarez P."/>
            <person name="Brockman W."/>
            <person name="Butler J."/>
            <person name="Chin C."/>
            <person name="Gnerre S."/>
            <person name="Grabherr M."/>
            <person name="Kleber M."/>
            <person name="Mauceli E."/>
            <person name="MacCallum I."/>
        </authorList>
    </citation>
    <scope>NUCLEOTIDE SEQUENCE [LARGE SCALE GENOMIC DNA]</scope>
    <source>
        <strain evidence="2">Tucson 15287-2541.00</strain>
    </source>
</reference>
<dbReference type="AlphaFoldDB" id="B4JJG6"/>
<proteinExistence type="predicted"/>
<name>B4JJG6_DROGR</name>
<sequence length="66" mass="7727">MSQFEALIEPTTYLSLPNIGFCRDAVSRDLHTNQQKLELELELEQELELKLELEYQPSPSVKHRAR</sequence>
<organism evidence="2">
    <name type="scientific">Drosophila grimshawi</name>
    <name type="common">Hawaiian fruit fly</name>
    <name type="synonym">Idiomyia grimshawi</name>
    <dbReference type="NCBI Taxonomy" id="7222"/>
    <lineage>
        <taxon>Eukaryota</taxon>
        <taxon>Metazoa</taxon>
        <taxon>Ecdysozoa</taxon>
        <taxon>Arthropoda</taxon>
        <taxon>Hexapoda</taxon>
        <taxon>Insecta</taxon>
        <taxon>Pterygota</taxon>
        <taxon>Neoptera</taxon>
        <taxon>Endopterygota</taxon>
        <taxon>Diptera</taxon>
        <taxon>Brachycera</taxon>
        <taxon>Muscomorpha</taxon>
        <taxon>Ephydroidea</taxon>
        <taxon>Drosophilidae</taxon>
        <taxon>Drosophila</taxon>
        <taxon>Hawaiian Drosophila</taxon>
    </lineage>
</organism>
<evidence type="ECO:0000313" key="2">
    <source>
        <dbReference type="Proteomes" id="UP000001070"/>
    </source>
</evidence>
<dbReference type="Proteomes" id="UP000001070">
    <property type="component" value="Unassembled WGS sequence"/>
</dbReference>
<dbReference type="HOGENOM" id="CLU_2833836_0_0_1"/>
<protein>
    <submittedName>
        <fullName evidence="1">GH12486</fullName>
    </submittedName>
</protein>
<dbReference type="InParanoid" id="B4JJG6"/>